<evidence type="ECO:0000259" key="4">
    <source>
        <dbReference type="Pfam" id="PF13399"/>
    </source>
</evidence>
<feature type="compositionally biased region" description="Acidic residues" evidence="2">
    <location>
        <begin position="388"/>
        <end position="418"/>
    </location>
</feature>
<feature type="domain" description="LytR/CpsA/Psr regulator C-terminal" evidence="4">
    <location>
        <begin position="354"/>
        <end position="390"/>
    </location>
</feature>
<proteinExistence type="inferred from homology"/>
<dbReference type="AlphaFoldDB" id="A0A918U320"/>
<evidence type="ECO:0000256" key="1">
    <source>
        <dbReference type="ARBA" id="ARBA00006068"/>
    </source>
</evidence>
<dbReference type="InterPro" id="IPR027381">
    <property type="entry name" value="LytR/CpsA/Psr_C"/>
</dbReference>
<dbReference type="Pfam" id="PF03816">
    <property type="entry name" value="LytR_cpsA_psr"/>
    <property type="match status" value="1"/>
</dbReference>
<feature type="region of interest" description="Disordered" evidence="2">
    <location>
        <begin position="382"/>
        <end position="458"/>
    </location>
</feature>
<name>A0A918U320_9ACTN</name>
<comment type="similarity">
    <text evidence="1">Belongs to the LytR/CpsA/Psr (LCP) family.</text>
</comment>
<dbReference type="Pfam" id="PF13399">
    <property type="entry name" value="LytR_C"/>
    <property type="match status" value="1"/>
</dbReference>
<dbReference type="InterPro" id="IPR050922">
    <property type="entry name" value="LytR/CpsA/Psr_CW_biosynth"/>
</dbReference>
<comment type="caution">
    <text evidence="5">The sequence shown here is derived from an EMBL/GenBank/DDBJ whole genome shotgun (WGS) entry which is preliminary data.</text>
</comment>
<dbReference type="InterPro" id="IPR004474">
    <property type="entry name" value="LytR_CpsA_psr"/>
</dbReference>
<feature type="domain" description="Cell envelope-related transcriptional attenuator" evidence="3">
    <location>
        <begin position="87"/>
        <end position="249"/>
    </location>
</feature>
<sequence>MKTARRGRILMWGAGACAALVLGVAGAGAWVYEDLDGGIRAADVNTRIGGERPVNRSPGSRNILVVGSDSRDAGNARYGTGLTTMQSDTLMVVHLPADREWAAVVSLPRDSWVEIPACDRGDGTVSSPHHYKINEAFAIGGSGGDVAAAAACAVKTVERNTGLRIDHYVSVDFQGFKGMVDALGGIEVCPEEAIHDEKAHLDLDAGCQTVRDEAALGYVRARYDVGDGSDLGRIGRQQEFVAALARKARSRLTSPSAVYGALKSVTGSLTTDEGLAGIRPLYELASELQDVPGDRLAFLTVPNYPRQADVATDKANVVWRYPQAAGLFSALAEDEEVDEERLRTGAVDPVHASSVRVRVLDGAGDPERTAAVAGALRARGYTVVDADGSQEDGDGDQEDGDGEQENGDGEQEDGDGEQEGGRGEEGSRGEEDDRVPEGTDGAPEGTDGAPEGTDWAPEVVRTTVVVHPRGLERQAAALASRLPGVRAVRDAGAADGVVTLVVGPGLDADDVR</sequence>
<dbReference type="NCBIfam" id="TIGR00350">
    <property type="entry name" value="lytR_cpsA_psr"/>
    <property type="match status" value="1"/>
</dbReference>
<dbReference type="EMBL" id="BMVU01000022">
    <property type="protein sequence ID" value="GGX85268.1"/>
    <property type="molecule type" value="Genomic_DNA"/>
</dbReference>
<dbReference type="PANTHER" id="PTHR33392">
    <property type="entry name" value="POLYISOPRENYL-TEICHOIC ACID--PEPTIDOGLYCAN TEICHOIC ACID TRANSFERASE TAGU"/>
    <property type="match status" value="1"/>
</dbReference>
<reference evidence="5" key="1">
    <citation type="journal article" date="2014" name="Int. J. Syst. Evol. Microbiol.">
        <title>Complete genome sequence of Corynebacterium casei LMG S-19264T (=DSM 44701T), isolated from a smear-ripened cheese.</title>
        <authorList>
            <consortium name="US DOE Joint Genome Institute (JGI-PGF)"/>
            <person name="Walter F."/>
            <person name="Albersmeier A."/>
            <person name="Kalinowski J."/>
            <person name="Ruckert C."/>
        </authorList>
    </citation>
    <scope>NUCLEOTIDE SEQUENCE</scope>
    <source>
        <strain evidence="5">JCM 4790</strain>
    </source>
</reference>
<reference evidence="5" key="2">
    <citation type="submission" date="2020-09" db="EMBL/GenBank/DDBJ databases">
        <authorList>
            <person name="Sun Q."/>
            <person name="Ohkuma M."/>
        </authorList>
    </citation>
    <scope>NUCLEOTIDE SEQUENCE</scope>
    <source>
        <strain evidence="5">JCM 4790</strain>
    </source>
</reference>
<dbReference type="PANTHER" id="PTHR33392:SF6">
    <property type="entry name" value="POLYISOPRENYL-TEICHOIC ACID--PEPTIDOGLYCAN TEICHOIC ACID TRANSFERASE TAGU"/>
    <property type="match status" value="1"/>
</dbReference>
<evidence type="ECO:0008006" key="7">
    <source>
        <dbReference type="Google" id="ProtNLM"/>
    </source>
</evidence>
<evidence type="ECO:0000259" key="3">
    <source>
        <dbReference type="Pfam" id="PF03816"/>
    </source>
</evidence>
<protein>
    <recommendedName>
        <fullName evidence="7">Transcriptional regulator</fullName>
    </recommendedName>
</protein>
<accession>A0A918U320</accession>
<evidence type="ECO:0000256" key="2">
    <source>
        <dbReference type="SAM" id="MobiDB-lite"/>
    </source>
</evidence>
<evidence type="ECO:0000313" key="6">
    <source>
        <dbReference type="Proteomes" id="UP000619244"/>
    </source>
</evidence>
<gene>
    <name evidence="5" type="ORF">GCM10010358_44200</name>
</gene>
<keyword evidence="6" id="KW-1185">Reference proteome</keyword>
<dbReference type="Proteomes" id="UP000619244">
    <property type="component" value="Unassembled WGS sequence"/>
</dbReference>
<dbReference type="Gene3D" id="3.40.630.190">
    <property type="entry name" value="LCP protein"/>
    <property type="match status" value="1"/>
</dbReference>
<feature type="compositionally biased region" description="Basic and acidic residues" evidence="2">
    <location>
        <begin position="419"/>
        <end position="437"/>
    </location>
</feature>
<evidence type="ECO:0000313" key="5">
    <source>
        <dbReference type="EMBL" id="GGX85268.1"/>
    </source>
</evidence>
<organism evidence="5 6">
    <name type="scientific">Streptomyces minutiscleroticus</name>
    <dbReference type="NCBI Taxonomy" id="68238"/>
    <lineage>
        <taxon>Bacteria</taxon>
        <taxon>Bacillati</taxon>
        <taxon>Actinomycetota</taxon>
        <taxon>Actinomycetes</taxon>
        <taxon>Kitasatosporales</taxon>
        <taxon>Streptomycetaceae</taxon>
        <taxon>Streptomyces</taxon>
    </lineage>
</organism>